<dbReference type="AlphaFoldDB" id="A0A9F2RBM5"/>
<dbReference type="OMA" id="VQLFATC"/>
<dbReference type="InterPro" id="IPR002659">
    <property type="entry name" value="Glyco_trans_31"/>
</dbReference>
<evidence type="ECO:0000256" key="14">
    <source>
        <dbReference type="RuleBase" id="RU363063"/>
    </source>
</evidence>
<evidence type="ECO:0000256" key="1">
    <source>
        <dbReference type="ARBA" id="ARBA00004323"/>
    </source>
</evidence>
<accession>A0A9F2RBM5</accession>
<keyword evidence="7 14" id="KW-0735">Signal-anchor</keyword>
<evidence type="ECO:0000256" key="9">
    <source>
        <dbReference type="ARBA" id="ARBA00023034"/>
    </source>
</evidence>
<dbReference type="OrthoDB" id="115198at2759"/>
<evidence type="ECO:0000256" key="6">
    <source>
        <dbReference type="ARBA" id="ARBA00022692"/>
    </source>
</evidence>
<comment type="catalytic activity">
    <reaction evidence="13">
        <text>a beta-D-Gal-(1-&gt;4)-beta-D-Glc-(1&lt;-&gt;1)-Cer(d18:1(4E)) + UDP-N-acetyl-alpha-D-glucosamine = a beta-D-GlcNAc-(1-&gt;3)-beta-D-Gal-(1-&gt;4)-beta-D-Glc-(1&lt;-&gt;1)-Cer(d18:1(4E)) + UDP + H(+)</text>
        <dbReference type="Rhea" id="RHEA:13905"/>
        <dbReference type="ChEBI" id="CHEBI:15378"/>
        <dbReference type="ChEBI" id="CHEBI:17103"/>
        <dbReference type="ChEBI" id="CHEBI:17950"/>
        <dbReference type="ChEBI" id="CHEBI:57705"/>
        <dbReference type="ChEBI" id="CHEBI:58223"/>
        <dbReference type="EC" id="2.4.1.206"/>
    </reaction>
    <physiologicalReaction direction="left-to-right" evidence="13">
        <dbReference type="Rhea" id="RHEA:13906"/>
    </physiologicalReaction>
</comment>
<dbReference type="GO" id="GO:0030148">
    <property type="term" value="P:sphingolipid biosynthetic process"/>
    <property type="evidence" value="ECO:0007669"/>
    <property type="project" value="UniProtKB-ARBA"/>
</dbReference>
<dbReference type="Gene3D" id="3.90.550.50">
    <property type="match status" value="1"/>
</dbReference>
<protein>
    <recommendedName>
        <fullName evidence="14">Hexosyltransferase</fullName>
        <ecNumber evidence="14">2.4.1.-</ecNumber>
    </recommendedName>
</protein>
<evidence type="ECO:0000256" key="3">
    <source>
        <dbReference type="ARBA" id="ARBA00008661"/>
    </source>
</evidence>
<comment type="similarity">
    <text evidence="3 14">Belongs to the glycosyltransferase 31 family.</text>
</comment>
<evidence type="ECO:0000256" key="4">
    <source>
        <dbReference type="ARBA" id="ARBA00022676"/>
    </source>
</evidence>
<dbReference type="GO" id="GO:0006493">
    <property type="term" value="P:protein O-linked glycosylation"/>
    <property type="evidence" value="ECO:0007669"/>
    <property type="project" value="TreeGrafter"/>
</dbReference>
<dbReference type="KEGG" id="pbi:103056995"/>
<dbReference type="PANTHER" id="PTHR11214">
    <property type="entry name" value="BETA-1,3-N-ACETYLGLUCOSAMINYLTRANSFERASE"/>
    <property type="match status" value="1"/>
</dbReference>
<keyword evidence="15" id="KW-1185">Reference proteome</keyword>
<gene>
    <name evidence="16" type="primary">B3GNT5</name>
</gene>
<reference evidence="16" key="1">
    <citation type="submission" date="2025-08" db="UniProtKB">
        <authorList>
            <consortium name="RefSeq"/>
        </authorList>
    </citation>
    <scope>IDENTIFICATION</scope>
    <source>
        <tissue evidence="16">Liver</tissue>
    </source>
</reference>
<sequence>MYINARRVRKCQFVQLFTTCFVLCLMFFWEEIDNGIVSHMKSYSYRYLINSYAFVNESLSISRDNLDRAASHRYLINHEEKCQGQDVLLLLFVKTPPENRHRRDAIRQTWGNEKYAHYYLNANIKALFVLGQPGNFAQRSQMQMRLEMEDEMYGDLIQQDFLDTFYNLTHKLLLQFSWVNNFCPHAKFVMSADDDIFIHMPNLIAYLQSLAQIGAQDVWIGRVHRGSPPVRDKKSKYYVPYEIYPWPAYPDYTAGAAYVISSDVAAKVFLASQTLNLSLYIDDVFMGLCANKMGIVPQNHVFFSGEAKAPYHPCIYNKMMTSHGHVEDLHYLWKQATDLKVKNVSSGAWGRIYCRMVNIMLLCRLYFQDTYPCSAAFS</sequence>
<evidence type="ECO:0000313" key="15">
    <source>
        <dbReference type="Proteomes" id="UP000695026"/>
    </source>
</evidence>
<evidence type="ECO:0000313" key="16">
    <source>
        <dbReference type="RefSeq" id="XP_007441355.1"/>
    </source>
</evidence>
<dbReference type="EC" id="2.4.1.-" evidence="14"/>
<keyword evidence="5" id="KW-0808">Transferase</keyword>
<keyword evidence="9 14" id="KW-0333">Golgi apparatus</keyword>
<dbReference type="FunFam" id="3.90.550.50:FF:000019">
    <property type="entry name" value="Hexosyltransferase"/>
    <property type="match status" value="1"/>
</dbReference>
<keyword evidence="6 14" id="KW-0812">Transmembrane</keyword>
<keyword evidence="4 14" id="KW-0328">Glycosyltransferase</keyword>
<organism evidence="15 16">
    <name type="scientific">Python bivittatus</name>
    <name type="common">Burmese python</name>
    <name type="synonym">Python molurus bivittatus</name>
    <dbReference type="NCBI Taxonomy" id="176946"/>
    <lineage>
        <taxon>Eukaryota</taxon>
        <taxon>Metazoa</taxon>
        <taxon>Chordata</taxon>
        <taxon>Craniata</taxon>
        <taxon>Vertebrata</taxon>
        <taxon>Euteleostomi</taxon>
        <taxon>Lepidosauria</taxon>
        <taxon>Squamata</taxon>
        <taxon>Bifurcata</taxon>
        <taxon>Unidentata</taxon>
        <taxon>Episquamata</taxon>
        <taxon>Toxicofera</taxon>
        <taxon>Serpentes</taxon>
        <taxon>Henophidia</taxon>
        <taxon>Pythonidae</taxon>
        <taxon>Python</taxon>
    </lineage>
</organism>
<evidence type="ECO:0000256" key="8">
    <source>
        <dbReference type="ARBA" id="ARBA00022989"/>
    </source>
</evidence>
<name>A0A9F2RBM5_PYTBI</name>
<dbReference type="PANTHER" id="PTHR11214:SF21">
    <property type="entry name" value="LACTOSYLCERAMIDE 1,3-N-ACETYL-BETA-D-GLUCOSAMINYLTRANSFERASE"/>
    <property type="match status" value="1"/>
</dbReference>
<dbReference type="Proteomes" id="UP000695026">
    <property type="component" value="Unplaced"/>
</dbReference>
<dbReference type="Pfam" id="PF01762">
    <property type="entry name" value="Galactosyl_T"/>
    <property type="match status" value="1"/>
</dbReference>
<dbReference type="GO" id="GO:0047256">
    <property type="term" value="F:lactosylceramide 1,3-N-acetyl-beta-D-glucosaminyltransferase activity"/>
    <property type="evidence" value="ECO:0007669"/>
    <property type="project" value="UniProtKB-EC"/>
</dbReference>
<keyword evidence="11" id="KW-0325">Glycoprotein</keyword>
<evidence type="ECO:0000256" key="10">
    <source>
        <dbReference type="ARBA" id="ARBA00023136"/>
    </source>
</evidence>
<keyword evidence="8 14" id="KW-1133">Transmembrane helix</keyword>
<evidence type="ECO:0000256" key="11">
    <source>
        <dbReference type="ARBA" id="ARBA00023180"/>
    </source>
</evidence>
<comment type="subcellular location">
    <subcellularLocation>
        <location evidence="1 14">Golgi apparatus membrane</location>
        <topology evidence="1 14">Single-pass type II membrane protein</topology>
    </subcellularLocation>
</comment>
<dbReference type="GeneID" id="103056995"/>
<keyword evidence="10 14" id="KW-0472">Membrane</keyword>
<evidence type="ECO:0000256" key="5">
    <source>
        <dbReference type="ARBA" id="ARBA00022679"/>
    </source>
</evidence>
<evidence type="ECO:0000256" key="13">
    <source>
        <dbReference type="ARBA" id="ARBA00049239"/>
    </source>
</evidence>
<dbReference type="CTD" id="84002"/>
<feature type="transmembrane region" description="Helical" evidence="14">
    <location>
        <begin position="12"/>
        <end position="29"/>
    </location>
</feature>
<evidence type="ECO:0000256" key="12">
    <source>
        <dbReference type="ARBA" id="ARBA00048750"/>
    </source>
</evidence>
<comment type="catalytic activity">
    <reaction evidence="12">
        <text>a neolactoside nLc4Cer(d18:1(4E)) + UDP-N-acetyl-alpha-D-glucosamine = a neolactoside IV(3)-beta-GlcNAc-nLc4Cer(d18:1(4E)) + UDP + H(+)</text>
        <dbReference type="Rhea" id="RHEA:23004"/>
        <dbReference type="ChEBI" id="CHEBI:15378"/>
        <dbReference type="ChEBI" id="CHEBI:17006"/>
        <dbReference type="ChEBI" id="CHEBI:57705"/>
        <dbReference type="ChEBI" id="CHEBI:58223"/>
        <dbReference type="ChEBI" id="CHEBI:142448"/>
    </reaction>
    <physiologicalReaction direction="left-to-right" evidence="12">
        <dbReference type="Rhea" id="RHEA:23005"/>
    </physiologicalReaction>
</comment>
<evidence type="ECO:0000256" key="2">
    <source>
        <dbReference type="ARBA" id="ARBA00004922"/>
    </source>
</evidence>
<evidence type="ECO:0000256" key="7">
    <source>
        <dbReference type="ARBA" id="ARBA00022968"/>
    </source>
</evidence>
<proteinExistence type="inferred from homology"/>
<dbReference type="GO" id="GO:0000139">
    <property type="term" value="C:Golgi membrane"/>
    <property type="evidence" value="ECO:0007669"/>
    <property type="project" value="UniProtKB-SubCell"/>
</dbReference>
<dbReference type="RefSeq" id="XP_007441355.1">
    <property type="nucleotide sequence ID" value="XM_007441293.2"/>
</dbReference>
<comment type="pathway">
    <text evidence="2">Protein modification; protein glycosylation.</text>
</comment>